<protein>
    <recommendedName>
        <fullName evidence="3">Carboxypeptidase regulatory-like domain-containing protein</fullName>
    </recommendedName>
</protein>
<dbReference type="eggNOG" id="ENOG5033DY7">
    <property type="taxonomic scope" value="Bacteria"/>
</dbReference>
<dbReference type="AlphaFoldDB" id="A3ZZN2"/>
<dbReference type="HOGENOM" id="CLU_113730_5_2_0"/>
<accession>A3ZZN2</accession>
<evidence type="ECO:0000313" key="1">
    <source>
        <dbReference type="EMBL" id="EAQ78047.1"/>
    </source>
</evidence>
<comment type="caution">
    <text evidence="1">The sequence shown here is derived from an EMBL/GenBank/DDBJ whole genome shotgun (WGS) entry which is preliminary data.</text>
</comment>
<reference evidence="1 2" key="1">
    <citation type="submission" date="2006-02" db="EMBL/GenBank/DDBJ databases">
        <authorList>
            <person name="Amann R."/>
            <person name="Ferriera S."/>
            <person name="Johnson J."/>
            <person name="Kravitz S."/>
            <person name="Halpern A."/>
            <person name="Remington K."/>
            <person name="Beeson K."/>
            <person name="Tran B."/>
            <person name="Rogers Y.-H."/>
            <person name="Friedman R."/>
            <person name="Venter J.C."/>
        </authorList>
    </citation>
    <scope>NUCLEOTIDE SEQUENCE [LARGE SCALE GENOMIC DNA]</scope>
    <source>
        <strain evidence="1 2">DSM 3645</strain>
    </source>
</reference>
<dbReference type="Gene3D" id="2.60.40.1120">
    <property type="entry name" value="Carboxypeptidase-like, regulatory domain"/>
    <property type="match status" value="1"/>
</dbReference>
<gene>
    <name evidence="1" type="ORF">DSM3645_16405</name>
</gene>
<evidence type="ECO:0008006" key="3">
    <source>
        <dbReference type="Google" id="ProtNLM"/>
    </source>
</evidence>
<dbReference type="OrthoDB" id="290098at2"/>
<name>A3ZZN2_9BACT</name>
<sequence>MKSSSKSFEILSAAVLCFFLPGCFGGGGPPTGHVVGVVLDSGQPIANAEVAFFPQVEGRVSYGSTDEQGRFELTYSDDIQGAVVGEHRVKISTSGSAPQRESASAPNYRALARPMKRAGPQTWNWPETVSVLAGENELTFEVADIQ</sequence>
<proteinExistence type="predicted"/>
<organism evidence="1 2">
    <name type="scientific">Blastopirellula marina DSM 3645</name>
    <dbReference type="NCBI Taxonomy" id="314230"/>
    <lineage>
        <taxon>Bacteria</taxon>
        <taxon>Pseudomonadati</taxon>
        <taxon>Planctomycetota</taxon>
        <taxon>Planctomycetia</taxon>
        <taxon>Pirellulales</taxon>
        <taxon>Pirellulaceae</taxon>
        <taxon>Blastopirellula</taxon>
    </lineage>
</organism>
<evidence type="ECO:0000313" key="2">
    <source>
        <dbReference type="Proteomes" id="UP000004358"/>
    </source>
</evidence>
<dbReference type="EMBL" id="AANZ01000025">
    <property type="protein sequence ID" value="EAQ78047.1"/>
    <property type="molecule type" value="Genomic_DNA"/>
</dbReference>
<dbReference type="Proteomes" id="UP000004358">
    <property type="component" value="Unassembled WGS sequence"/>
</dbReference>
<dbReference type="RefSeq" id="WP_002651179.1">
    <property type="nucleotide sequence ID" value="NZ_CH672376.1"/>
</dbReference>